<accession>A0A0A1UHR8</accession>
<name>A0A0A1UHR8_9AGAM</name>
<sequence length="441" mass="48408">MSDIPVGQVYSPPELPNYLKSVHDLKPIVGVPKDVEVIQIHAVIRVANQAVNIPGMYDPVLFSQLEEHLFDVQMAKYWSKHPYSAFPINTTYTPPALPAHVLVNLEPISGSPSNEEIIKVQNAIRSYQQFSNVPSLFNPEVHMDLSQHLFDIQMASYMQRASQTPFSRVAHDTAGPLGAGVTETANTIGQVAADTNNAGYGDDVVETYQASQPGDLYDTMERANRLVEHANLLMGRSNQLVARSNQLIEQSNTPSDQSKQLTARLGQLLERSNEIAEQSNRPVERVGEALGCINRVLVDIQHAVAQPPGPADIVMNYVAGLSVRYGDKDGTIDGEDINKGFGGLYVYLTEYRTASRAGAARGFELAMSSTEDSSASANDISKGDGLQYFRYIKTIYSPTGANCPVRSVHLRESFDGFDGHTEDLNKGRGGRFLYLCWNLGD</sequence>
<organism evidence="1 2">
    <name type="scientific">Rhizoctonia solani AG-3 Rhs1AP</name>
    <dbReference type="NCBI Taxonomy" id="1086054"/>
    <lineage>
        <taxon>Eukaryota</taxon>
        <taxon>Fungi</taxon>
        <taxon>Dikarya</taxon>
        <taxon>Basidiomycota</taxon>
        <taxon>Agaricomycotina</taxon>
        <taxon>Agaricomycetes</taxon>
        <taxon>Cantharellales</taxon>
        <taxon>Ceratobasidiaceae</taxon>
        <taxon>Rhizoctonia</taxon>
    </lineage>
</organism>
<evidence type="ECO:0000313" key="2">
    <source>
        <dbReference type="Proteomes" id="UP000030108"/>
    </source>
</evidence>
<protein>
    <recommendedName>
        <fullName evidence="3">Laminin domain protein</fullName>
    </recommendedName>
</protein>
<evidence type="ECO:0000313" key="1">
    <source>
        <dbReference type="EMBL" id="EUC58377.1"/>
    </source>
</evidence>
<comment type="caution">
    <text evidence="1">The sequence shown here is derived from an EMBL/GenBank/DDBJ whole genome shotgun (WGS) entry which is preliminary data.</text>
</comment>
<dbReference type="EMBL" id="JATN01000321">
    <property type="protein sequence ID" value="EUC58377.1"/>
    <property type="molecule type" value="Genomic_DNA"/>
</dbReference>
<proteinExistence type="predicted"/>
<evidence type="ECO:0008006" key="3">
    <source>
        <dbReference type="Google" id="ProtNLM"/>
    </source>
</evidence>
<dbReference type="AlphaFoldDB" id="A0A0A1UHR8"/>
<dbReference type="Proteomes" id="UP000030108">
    <property type="component" value="Unassembled WGS sequence"/>
</dbReference>
<dbReference type="OrthoDB" id="376826at2759"/>
<gene>
    <name evidence="1" type="ORF">RSOL_250110</name>
</gene>
<reference evidence="2" key="1">
    <citation type="journal article" date="2014" name="Genome Announc.">
        <title>Draft genome sequence of the plant-pathogenic soil fungus Rhizoctonia solani anastomosis group 3 strain Rhs1AP.</title>
        <authorList>
            <person name="Cubeta M.A."/>
            <person name="Thomas E."/>
            <person name="Dean R.A."/>
            <person name="Jabaji S."/>
            <person name="Neate S.M."/>
            <person name="Tavantzis S."/>
            <person name="Toda T."/>
            <person name="Vilgalys R."/>
            <person name="Bharathan N."/>
            <person name="Fedorova-Abrams N."/>
            <person name="Pakala S.B."/>
            <person name="Pakala S.M."/>
            <person name="Zafar N."/>
            <person name="Joardar V."/>
            <person name="Losada L."/>
            <person name="Nierman W.C."/>
        </authorList>
    </citation>
    <scope>NUCLEOTIDE SEQUENCE [LARGE SCALE GENOMIC DNA]</scope>
    <source>
        <strain evidence="2">AG-3</strain>
    </source>
</reference>